<feature type="coiled-coil region" evidence="1">
    <location>
        <begin position="34"/>
        <end position="107"/>
    </location>
</feature>
<name>A0A815UFY9_9BILA</name>
<feature type="compositionally biased region" description="Gly residues" evidence="2">
    <location>
        <begin position="12"/>
        <end position="22"/>
    </location>
</feature>
<gene>
    <name evidence="3" type="ORF">RFH988_LOCUS39320</name>
</gene>
<dbReference type="Proteomes" id="UP000663882">
    <property type="component" value="Unassembled WGS sequence"/>
</dbReference>
<evidence type="ECO:0000256" key="2">
    <source>
        <dbReference type="SAM" id="MobiDB-lite"/>
    </source>
</evidence>
<dbReference type="EMBL" id="CAJNOO010016648">
    <property type="protein sequence ID" value="CAF1522112.1"/>
    <property type="molecule type" value="Genomic_DNA"/>
</dbReference>
<evidence type="ECO:0000313" key="4">
    <source>
        <dbReference type="Proteomes" id="UP000663882"/>
    </source>
</evidence>
<dbReference type="AlphaFoldDB" id="A0A815UFY9"/>
<reference evidence="3" key="1">
    <citation type="submission" date="2021-02" db="EMBL/GenBank/DDBJ databases">
        <authorList>
            <person name="Nowell W R."/>
        </authorList>
    </citation>
    <scope>NUCLEOTIDE SEQUENCE</scope>
</reference>
<keyword evidence="1" id="KW-0175">Coiled coil</keyword>
<proteinExistence type="predicted"/>
<accession>A0A815UFY9</accession>
<sequence length="108" mass="12025">MVASSSLIASRDGGGGGGGLNASGTGGVEIAKALSSMQIRNEQFRNLYEELKKEYSTLSNAYADCQRTLEKSTEDNRQMQEKFKNLLDKLQMDNRKKQTQIEEMKTQV</sequence>
<evidence type="ECO:0000256" key="1">
    <source>
        <dbReference type="SAM" id="Coils"/>
    </source>
</evidence>
<comment type="caution">
    <text evidence="3">The sequence shown here is derived from an EMBL/GenBank/DDBJ whole genome shotgun (WGS) entry which is preliminary data.</text>
</comment>
<feature type="region of interest" description="Disordered" evidence="2">
    <location>
        <begin position="1"/>
        <end position="22"/>
    </location>
</feature>
<protein>
    <submittedName>
        <fullName evidence="3">Uncharacterized protein</fullName>
    </submittedName>
</protein>
<evidence type="ECO:0000313" key="3">
    <source>
        <dbReference type="EMBL" id="CAF1522112.1"/>
    </source>
</evidence>
<feature type="non-terminal residue" evidence="3">
    <location>
        <position position="108"/>
    </location>
</feature>
<organism evidence="3 4">
    <name type="scientific">Rotaria sordida</name>
    <dbReference type="NCBI Taxonomy" id="392033"/>
    <lineage>
        <taxon>Eukaryota</taxon>
        <taxon>Metazoa</taxon>
        <taxon>Spiralia</taxon>
        <taxon>Gnathifera</taxon>
        <taxon>Rotifera</taxon>
        <taxon>Eurotatoria</taxon>
        <taxon>Bdelloidea</taxon>
        <taxon>Philodinida</taxon>
        <taxon>Philodinidae</taxon>
        <taxon>Rotaria</taxon>
    </lineage>
</organism>